<dbReference type="PROSITE" id="PS51186">
    <property type="entry name" value="GNAT"/>
    <property type="match status" value="1"/>
</dbReference>
<organism evidence="3 4">
    <name type="scientific">Parafrankia soli</name>
    <dbReference type="NCBI Taxonomy" id="2599596"/>
    <lineage>
        <taxon>Bacteria</taxon>
        <taxon>Bacillati</taxon>
        <taxon>Actinomycetota</taxon>
        <taxon>Actinomycetes</taxon>
        <taxon>Frankiales</taxon>
        <taxon>Frankiaceae</taxon>
        <taxon>Parafrankia</taxon>
    </lineage>
</organism>
<feature type="domain" description="N-acetyltransferase" evidence="2">
    <location>
        <begin position="1"/>
        <end position="103"/>
    </location>
</feature>
<dbReference type="CDD" id="cd04301">
    <property type="entry name" value="NAT_SF"/>
    <property type="match status" value="1"/>
</dbReference>
<proteinExistence type="predicted"/>
<dbReference type="InterPro" id="IPR000182">
    <property type="entry name" value="GNAT_dom"/>
</dbReference>
<feature type="compositionally biased region" description="Basic residues" evidence="1">
    <location>
        <begin position="106"/>
        <end position="122"/>
    </location>
</feature>
<dbReference type="Gene3D" id="3.40.630.30">
    <property type="match status" value="1"/>
</dbReference>
<dbReference type="Pfam" id="PF00583">
    <property type="entry name" value="Acetyltransf_1"/>
    <property type="match status" value="1"/>
</dbReference>
<accession>A0A1S1PJY2</accession>
<evidence type="ECO:0000259" key="2">
    <source>
        <dbReference type="PROSITE" id="PS51186"/>
    </source>
</evidence>
<dbReference type="Proteomes" id="UP000179769">
    <property type="component" value="Unassembled WGS sequence"/>
</dbReference>
<evidence type="ECO:0000256" key="1">
    <source>
        <dbReference type="SAM" id="MobiDB-lite"/>
    </source>
</evidence>
<name>A0A1S1PJY2_9ACTN</name>
<evidence type="ECO:0000313" key="3">
    <source>
        <dbReference type="EMBL" id="OHV20334.1"/>
    </source>
</evidence>
<comment type="caution">
    <text evidence="3">The sequence shown here is derived from an EMBL/GenBank/DDBJ whole genome shotgun (WGS) entry which is preliminary data.</text>
</comment>
<keyword evidence="4" id="KW-1185">Reference proteome</keyword>
<dbReference type="OrthoDB" id="4256927at2"/>
<reference evidence="4" key="1">
    <citation type="submission" date="2016-07" db="EMBL/GenBank/DDBJ databases">
        <title>Frankia sp. NRRL B-16219 Genome sequencing.</title>
        <authorList>
            <person name="Ghodhbane-Gtari F."/>
            <person name="Swanson E."/>
            <person name="Gueddou A."/>
            <person name="Louati M."/>
            <person name="Nouioui I."/>
            <person name="Hezbri K."/>
            <person name="Abebe-Akele F."/>
            <person name="Simpson S."/>
            <person name="Morris K."/>
            <person name="Thomas K."/>
            <person name="Gtari M."/>
            <person name="Tisa L.S."/>
        </authorList>
    </citation>
    <scope>NUCLEOTIDE SEQUENCE [LARGE SCALE GENOMIC DNA]</scope>
    <source>
        <strain evidence="4">NRRL B-16219</strain>
    </source>
</reference>
<dbReference type="InterPro" id="IPR016181">
    <property type="entry name" value="Acyl_CoA_acyltransferase"/>
</dbReference>
<dbReference type="GO" id="GO:0016747">
    <property type="term" value="F:acyltransferase activity, transferring groups other than amino-acyl groups"/>
    <property type="evidence" value="ECO:0007669"/>
    <property type="project" value="InterPro"/>
</dbReference>
<dbReference type="SUPFAM" id="SSF55729">
    <property type="entry name" value="Acyl-CoA N-acyltransferases (Nat)"/>
    <property type="match status" value="1"/>
</dbReference>
<dbReference type="AlphaFoldDB" id="A0A1S1PJY2"/>
<gene>
    <name evidence="3" type="ORF">BBK14_08755</name>
</gene>
<sequence>MERRPLGIARLIRTGPAEAEVSVAVVDDAHRNGVARRLLAELERRACAAGVRELHANVLAENTAALALFRASFAQGPCVVEGDVLRLTCLPGRRARWPARPGRPGRPARRRRGRRRATPATG</sequence>
<feature type="region of interest" description="Disordered" evidence="1">
    <location>
        <begin position="96"/>
        <end position="122"/>
    </location>
</feature>
<evidence type="ECO:0000313" key="4">
    <source>
        <dbReference type="Proteomes" id="UP000179769"/>
    </source>
</evidence>
<dbReference type="EMBL" id="MAXA01000268">
    <property type="protein sequence ID" value="OHV20334.1"/>
    <property type="molecule type" value="Genomic_DNA"/>
</dbReference>
<protein>
    <recommendedName>
        <fullName evidence="2">N-acetyltransferase domain-containing protein</fullName>
    </recommendedName>
</protein>